<organism evidence="2 3">
    <name type="scientific">Candolleomyces eurysporus</name>
    <dbReference type="NCBI Taxonomy" id="2828524"/>
    <lineage>
        <taxon>Eukaryota</taxon>
        <taxon>Fungi</taxon>
        <taxon>Dikarya</taxon>
        <taxon>Basidiomycota</taxon>
        <taxon>Agaricomycotina</taxon>
        <taxon>Agaricomycetes</taxon>
        <taxon>Agaricomycetidae</taxon>
        <taxon>Agaricales</taxon>
        <taxon>Agaricineae</taxon>
        <taxon>Psathyrellaceae</taxon>
        <taxon>Candolleomyces</taxon>
    </lineage>
</organism>
<evidence type="ECO:0000313" key="2">
    <source>
        <dbReference type="EMBL" id="KAJ2920746.1"/>
    </source>
</evidence>
<dbReference type="OrthoDB" id="8954335at2759"/>
<dbReference type="GO" id="GO:0005525">
    <property type="term" value="F:GTP binding"/>
    <property type="evidence" value="ECO:0007669"/>
    <property type="project" value="InterPro"/>
</dbReference>
<dbReference type="Proteomes" id="UP001140091">
    <property type="component" value="Unassembled WGS sequence"/>
</dbReference>
<dbReference type="Gene3D" id="3.40.50.300">
    <property type="entry name" value="P-loop containing nucleotide triphosphate hydrolases"/>
    <property type="match status" value="1"/>
</dbReference>
<dbReference type="EMBL" id="JANBPK010001777">
    <property type="protein sequence ID" value="KAJ2920746.1"/>
    <property type="molecule type" value="Genomic_DNA"/>
</dbReference>
<accession>A0A9W8IPG6</accession>
<reference evidence="2" key="1">
    <citation type="submission" date="2022-06" db="EMBL/GenBank/DDBJ databases">
        <title>Genome Sequence of Candolleomyces eurysporus.</title>
        <authorList>
            <person name="Buettner E."/>
        </authorList>
    </citation>
    <scope>NUCLEOTIDE SEQUENCE</scope>
    <source>
        <strain evidence="2">VTCC 930004</strain>
    </source>
</reference>
<dbReference type="CDD" id="cd00882">
    <property type="entry name" value="Ras_like_GTPase"/>
    <property type="match status" value="1"/>
</dbReference>
<evidence type="ECO:0000313" key="3">
    <source>
        <dbReference type="Proteomes" id="UP001140091"/>
    </source>
</evidence>
<dbReference type="InterPro" id="IPR027417">
    <property type="entry name" value="P-loop_NTPase"/>
</dbReference>
<proteinExistence type="predicted"/>
<feature type="domain" description="G" evidence="1">
    <location>
        <begin position="25"/>
        <end position="95"/>
    </location>
</feature>
<dbReference type="AlphaFoldDB" id="A0A9W8IPG6"/>
<protein>
    <recommendedName>
        <fullName evidence="1">G domain-containing protein</fullName>
    </recommendedName>
</protein>
<dbReference type="SUPFAM" id="SSF52540">
    <property type="entry name" value="P-loop containing nucleoside triphosphate hydrolases"/>
    <property type="match status" value="1"/>
</dbReference>
<comment type="caution">
    <text evidence="2">The sequence shown here is derived from an EMBL/GenBank/DDBJ whole genome shotgun (WGS) entry which is preliminary data.</text>
</comment>
<dbReference type="Pfam" id="PF01926">
    <property type="entry name" value="MMR_HSR1"/>
    <property type="match status" value="1"/>
</dbReference>
<dbReference type="InterPro" id="IPR006073">
    <property type="entry name" value="GTP-bd"/>
</dbReference>
<keyword evidence="3" id="KW-1185">Reference proteome</keyword>
<name>A0A9W8IPG6_9AGAR</name>
<sequence>MPPTTNDAASTGGFPDARDTDIVIPIIGLGGAGKSTFVNYLLQGANRSEKSVIVGHGQDPCTTQLQYVVIDGSCRPELKDFSDRRLVFVDTPGLGRTDPKGDIQVMGDIVKWFKSS</sequence>
<feature type="non-terminal residue" evidence="2">
    <location>
        <position position="116"/>
    </location>
</feature>
<evidence type="ECO:0000259" key="1">
    <source>
        <dbReference type="Pfam" id="PF01926"/>
    </source>
</evidence>
<gene>
    <name evidence="2" type="ORF">H1R20_g16348</name>
</gene>